<organism evidence="5 6">
    <name type="scientific">Quisquiliibacterium transsilvanicum</name>
    <dbReference type="NCBI Taxonomy" id="1549638"/>
    <lineage>
        <taxon>Bacteria</taxon>
        <taxon>Pseudomonadati</taxon>
        <taxon>Pseudomonadota</taxon>
        <taxon>Betaproteobacteria</taxon>
        <taxon>Burkholderiales</taxon>
        <taxon>Burkholderiaceae</taxon>
        <taxon>Quisquiliibacterium</taxon>
    </lineage>
</organism>
<evidence type="ECO:0000256" key="3">
    <source>
        <dbReference type="SAM" id="MobiDB-lite"/>
    </source>
</evidence>
<dbReference type="Pfam" id="PF02321">
    <property type="entry name" value="OEP"/>
    <property type="match status" value="2"/>
</dbReference>
<evidence type="ECO:0000256" key="1">
    <source>
        <dbReference type="ARBA" id="ARBA00007613"/>
    </source>
</evidence>
<dbReference type="EMBL" id="JACHGB010000006">
    <property type="protein sequence ID" value="MBB5273354.1"/>
    <property type="molecule type" value="Genomic_DNA"/>
</dbReference>
<reference evidence="5 6" key="1">
    <citation type="submission" date="2020-08" db="EMBL/GenBank/DDBJ databases">
        <title>Genomic Encyclopedia of Type Strains, Phase IV (KMG-IV): sequencing the most valuable type-strain genomes for metagenomic binning, comparative biology and taxonomic classification.</title>
        <authorList>
            <person name="Goeker M."/>
        </authorList>
    </citation>
    <scope>NUCLEOTIDE SEQUENCE [LARGE SCALE GENOMIC DNA]</scope>
    <source>
        <strain evidence="5 6">DSM 29781</strain>
    </source>
</reference>
<feature type="chain" id="PRO_5030686630" evidence="4">
    <location>
        <begin position="20"/>
        <end position="422"/>
    </location>
</feature>
<keyword evidence="4" id="KW-0732">Signal</keyword>
<dbReference type="InterPro" id="IPR003423">
    <property type="entry name" value="OMP_efflux"/>
</dbReference>
<dbReference type="PANTHER" id="PTHR30203">
    <property type="entry name" value="OUTER MEMBRANE CATION EFFLUX PROTEIN"/>
    <property type="match status" value="1"/>
</dbReference>
<feature type="coiled-coil region" evidence="2">
    <location>
        <begin position="252"/>
        <end position="279"/>
    </location>
</feature>
<dbReference type="Gene3D" id="1.20.1600.10">
    <property type="entry name" value="Outer membrane efflux proteins (OEP)"/>
    <property type="match status" value="1"/>
</dbReference>
<dbReference type="AlphaFoldDB" id="A0A7W8HJS6"/>
<dbReference type="SUPFAM" id="SSF56954">
    <property type="entry name" value="Outer membrane efflux proteins (OEP)"/>
    <property type="match status" value="1"/>
</dbReference>
<sequence>MRAASASVLLLALAAPGRAEQPSPNSAAAAAAAGSARQYTLTELIEGARAGSPATATSRAGEDLASAGIRTARARPNPELSLEPGRLRARGGADGDGSSTLLSVGLPIENPWLRTSRIQAAESAVDVARARTEAVQAELIAAIRIRFFEIVRLEEAVAAFQEDLQLTEQILERIRLQVRTGEAPRFDLVRAEGETAVARKNLENAQMRRLSAKADLRRLTGPWVAPEFEIRLEPADQRPLDEEDYRGYAQAIERANPQIALARAELEQAQRRVERERNAVLPQVTLRASQERDPSFTLNRIGAQLTLPLIDRRQGPIAEAQAQVTVARRALEQRRHEASAELDAAWRAYRAALVRVESLEGGIIEGARATVGIAEAAYRFGERGILEFLDAQRQFRLVRNELISARNELQLARTDLERIVGR</sequence>
<proteinExistence type="inferred from homology"/>
<name>A0A7W8HJS6_9BURK</name>
<evidence type="ECO:0000313" key="6">
    <source>
        <dbReference type="Proteomes" id="UP000532440"/>
    </source>
</evidence>
<feature type="region of interest" description="Disordered" evidence="3">
    <location>
        <begin position="67"/>
        <end position="98"/>
    </location>
</feature>
<dbReference type="InterPro" id="IPR010131">
    <property type="entry name" value="MdtP/NodT-like"/>
</dbReference>
<evidence type="ECO:0000313" key="5">
    <source>
        <dbReference type="EMBL" id="MBB5273354.1"/>
    </source>
</evidence>
<dbReference type="PANTHER" id="PTHR30203:SF24">
    <property type="entry name" value="BLR4935 PROTEIN"/>
    <property type="match status" value="1"/>
</dbReference>
<dbReference type="Proteomes" id="UP000532440">
    <property type="component" value="Unassembled WGS sequence"/>
</dbReference>
<keyword evidence="2" id="KW-0175">Coiled coil</keyword>
<dbReference type="RefSeq" id="WP_183969806.1">
    <property type="nucleotide sequence ID" value="NZ_BAABEW010000024.1"/>
</dbReference>
<evidence type="ECO:0000256" key="2">
    <source>
        <dbReference type="SAM" id="Coils"/>
    </source>
</evidence>
<comment type="similarity">
    <text evidence="1">Belongs to the outer membrane factor (OMF) (TC 1.B.17) family.</text>
</comment>
<comment type="caution">
    <text evidence="5">The sequence shown here is derived from an EMBL/GenBank/DDBJ whole genome shotgun (WGS) entry which is preliminary data.</text>
</comment>
<feature type="signal peptide" evidence="4">
    <location>
        <begin position="1"/>
        <end position="19"/>
    </location>
</feature>
<accession>A0A7W8HJS6</accession>
<dbReference type="GO" id="GO:0015562">
    <property type="term" value="F:efflux transmembrane transporter activity"/>
    <property type="evidence" value="ECO:0007669"/>
    <property type="project" value="InterPro"/>
</dbReference>
<gene>
    <name evidence="5" type="ORF">HNQ70_003382</name>
</gene>
<feature type="coiled-coil region" evidence="2">
    <location>
        <begin position="118"/>
        <end position="208"/>
    </location>
</feature>
<keyword evidence="6" id="KW-1185">Reference proteome</keyword>
<protein>
    <submittedName>
        <fullName evidence="5">Cobalt-zinc-cadmium efflux system outer membrane protein</fullName>
    </submittedName>
</protein>
<evidence type="ECO:0000256" key="4">
    <source>
        <dbReference type="SAM" id="SignalP"/>
    </source>
</evidence>